<name>A0AAN8GAZ0_PATCE</name>
<dbReference type="GO" id="GO:0046872">
    <property type="term" value="F:metal ion binding"/>
    <property type="evidence" value="ECO:0007669"/>
    <property type="project" value="UniProtKB-KW"/>
</dbReference>
<evidence type="ECO:0000259" key="3">
    <source>
        <dbReference type="Pfam" id="PF13359"/>
    </source>
</evidence>
<evidence type="ECO:0000313" key="5">
    <source>
        <dbReference type="Proteomes" id="UP001347796"/>
    </source>
</evidence>
<dbReference type="AlphaFoldDB" id="A0AAN8GAZ0"/>
<dbReference type="Proteomes" id="UP001347796">
    <property type="component" value="Unassembled WGS sequence"/>
</dbReference>
<evidence type="ECO:0000256" key="1">
    <source>
        <dbReference type="ARBA" id="ARBA00001968"/>
    </source>
</evidence>
<dbReference type="InterPro" id="IPR027806">
    <property type="entry name" value="HARBI1_dom"/>
</dbReference>
<protein>
    <recommendedName>
        <fullName evidence="3">DDE Tnp4 domain-containing protein</fullName>
    </recommendedName>
</protein>
<sequence length="141" mass="16211">MYGPIEGRRHDAGMLRESGLLPLIEGFERNGEPMALYGDPAYPLRPQLVTPYRGDLTDEQEAFNRSMSMARVSVEWIFGKIVTYWPFIDFKKNQKLYLQPVGLYYLTCALLTNFHTCLYGSEVGNFFNLQPPSLEDYIQGN</sequence>
<accession>A0AAN8GAZ0</accession>
<proteinExistence type="predicted"/>
<comment type="caution">
    <text evidence="4">The sequence shown here is derived from an EMBL/GenBank/DDBJ whole genome shotgun (WGS) entry which is preliminary data.</text>
</comment>
<reference evidence="4 5" key="1">
    <citation type="submission" date="2024-01" db="EMBL/GenBank/DDBJ databases">
        <title>The genome of the rayed Mediterranean limpet Patella caerulea (Linnaeus, 1758).</title>
        <authorList>
            <person name="Anh-Thu Weber A."/>
            <person name="Halstead-Nussloch G."/>
        </authorList>
    </citation>
    <scope>NUCLEOTIDE SEQUENCE [LARGE SCALE GENOMIC DNA]</scope>
    <source>
        <strain evidence="4">AATW-2023a</strain>
        <tissue evidence="4">Whole specimen</tissue>
    </source>
</reference>
<keyword evidence="2" id="KW-0479">Metal-binding</keyword>
<dbReference type="Pfam" id="PF13359">
    <property type="entry name" value="DDE_Tnp_4"/>
    <property type="match status" value="1"/>
</dbReference>
<evidence type="ECO:0000256" key="2">
    <source>
        <dbReference type="ARBA" id="ARBA00022723"/>
    </source>
</evidence>
<feature type="domain" description="DDE Tnp4" evidence="3">
    <location>
        <begin position="5"/>
        <end position="113"/>
    </location>
</feature>
<keyword evidence="5" id="KW-1185">Reference proteome</keyword>
<organism evidence="4 5">
    <name type="scientific">Patella caerulea</name>
    <name type="common">Rayed Mediterranean limpet</name>
    <dbReference type="NCBI Taxonomy" id="87958"/>
    <lineage>
        <taxon>Eukaryota</taxon>
        <taxon>Metazoa</taxon>
        <taxon>Spiralia</taxon>
        <taxon>Lophotrochozoa</taxon>
        <taxon>Mollusca</taxon>
        <taxon>Gastropoda</taxon>
        <taxon>Patellogastropoda</taxon>
        <taxon>Patelloidea</taxon>
        <taxon>Patellidae</taxon>
        <taxon>Patella</taxon>
    </lineage>
</organism>
<gene>
    <name evidence="4" type="ORF">SNE40_022496</name>
</gene>
<comment type="cofactor">
    <cofactor evidence="1">
        <name>a divalent metal cation</name>
        <dbReference type="ChEBI" id="CHEBI:60240"/>
    </cofactor>
</comment>
<dbReference type="EMBL" id="JAZGQO010000021">
    <property type="protein sequence ID" value="KAK6165596.1"/>
    <property type="molecule type" value="Genomic_DNA"/>
</dbReference>
<evidence type="ECO:0000313" key="4">
    <source>
        <dbReference type="EMBL" id="KAK6165596.1"/>
    </source>
</evidence>